<dbReference type="EMBL" id="JACGXL010000001">
    <property type="protein sequence ID" value="MBA8886324.1"/>
    <property type="molecule type" value="Genomic_DNA"/>
</dbReference>
<dbReference type="Pfam" id="PF01979">
    <property type="entry name" value="Amidohydro_1"/>
    <property type="match status" value="1"/>
</dbReference>
<feature type="domain" description="Amidohydrolase-related" evidence="2">
    <location>
        <begin position="85"/>
        <end position="435"/>
    </location>
</feature>
<dbReference type="Gene3D" id="2.30.40.10">
    <property type="entry name" value="Urease, subunit C, domain 1"/>
    <property type="match status" value="1"/>
</dbReference>
<organism evidence="3 4">
    <name type="scientific">Dokdonella fugitiva</name>
    <dbReference type="NCBI Taxonomy" id="328517"/>
    <lineage>
        <taxon>Bacteria</taxon>
        <taxon>Pseudomonadati</taxon>
        <taxon>Pseudomonadota</taxon>
        <taxon>Gammaproteobacteria</taxon>
        <taxon>Lysobacterales</taxon>
        <taxon>Rhodanobacteraceae</taxon>
        <taxon>Dokdonella</taxon>
    </lineage>
</organism>
<gene>
    <name evidence="3" type="ORF">FHW12_000515</name>
</gene>
<dbReference type="Gene3D" id="1.20.58.520">
    <property type="entry name" value="Amidohydrolase"/>
    <property type="match status" value="1"/>
</dbReference>
<evidence type="ECO:0000259" key="2">
    <source>
        <dbReference type="Pfam" id="PF01979"/>
    </source>
</evidence>
<dbReference type="PANTHER" id="PTHR43135">
    <property type="entry name" value="ALPHA-D-RIBOSE 1-METHYLPHOSPHONATE 5-TRIPHOSPHATE DIPHOSPHATASE"/>
    <property type="match status" value="1"/>
</dbReference>
<accession>A0A839F1Z2</accession>
<dbReference type="SUPFAM" id="SSF51338">
    <property type="entry name" value="Composite domain of metallo-dependent hydrolases"/>
    <property type="match status" value="2"/>
</dbReference>
<keyword evidence="4" id="KW-1185">Reference proteome</keyword>
<feature type="signal peptide" evidence="1">
    <location>
        <begin position="1"/>
        <end position="22"/>
    </location>
</feature>
<dbReference type="AlphaFoldDB" id="A0A839F1Z2"/>
<dbReference type="SUPFAM" id="SSF51556">
    <property type="entry name" value="Metallo-dependent hydrolases"/>
    <property type="match status" value="1"/>
</dbReference>
<dbReference type="InterPro" id="IPR032466">
    <property type="entry name" value="Metal_Hydrolase"/>
</dbReference>
<dbReference type="Proteomes" id="UP000550401">
    <property type="component" value="Unassembled WGS sequence"/>
</dbReference>
<protein>
    <recommendedName>
        <fullName evidence="2">Amidohydrolase-related domain-containing protein</fullName>
    </recommendedName>
</protein>
<dbReference type="Gene3D" id="3.30.110.90">
    <property type="entry name" value="Amidohydrolase"/>
    <property type="match status" value="1"/>
</dbReference>
<keyword evidence="1" id="KW-0732">Signal</keyword>
<sequence length="459" mass="49512">MNDLLQRLTVLLLAASMSHAFAAEPAAPAPSRSIAFVHVNVVPMDRERVLRDQTVVVDGNRIVAVGSAIELPAQAVVIDGGGTAYLSPGLADMHTHADSARDMALYLANGVTTVLNMGEASNEFLAQVRPAIDRGDKPGPHIHAAFLVDGSPRYGHFTVTTADEARAIVRLAKTNGYEFIKVYNNLSPTTFRALVDEGRRRGLPIVGHGVTAVGIERQLDAGQLMVAHAEEFLYTYLLQPRAGHPDPLPDEARIPGAIAAVLRNKAFVTADLDTYETIARQWGKPAVVEQFLRMDEVRYLSPDRRLSWRHAGYADRNGNLDDNVAFLRRFTKAMSDAGVALVAGTDAPTIPGLVPGWSLHDDLAALEQAGLSRYQVLATATRTPGLLLHRAAPTAIESGTVETGRRADLLLSGSNPLEDLATLRRPLGVMVDGRWHDATTLRRMLEGIAADYAAAASPR</sequence>
<dbReference type="InterPro" id="IPR011059">
    <property type="entry name" value="Metal-dep_hydrolase_composite"/>
</dbReference>
<dbReference type="RefSeq" id="WP_182529414.1">
    <property type="nucleotide sequence ID" value="NZ_JACGXL010000001.1"/>
</dbReference>
<comment type="caution">
    <text evidence="3">The sequence shown here is derived from an EMBL/GenBank/DDBJ whole genome shotgun (WGS) entry which is preliminary data.</text>
</comment>
<name>A0A839F1Z2_9GAMM</name>
<proteinExistence type="predicted"/>
<evidence type="ECO:0000313" key="4">
    <source>
        <dbReference type="Proteomes" id="UP000550401"/>
    </source>
</evidence>
<evidence type="ECO:0000256" key="1">
    <source>
        <dbReference type="SAM" id="SignalP"/>
    </source>
</evidence>
<dbReference type="GO" id="GO:0016810">
    <property type="term" value="F:hydrolase activity, acting on carbon-nitrogen (but not peptide) bonds"/>
    <property type="evidence" value="ECO:0007669"/>
    <property type="project" value="InterPro"/>
</dbReference>
<evidence type="ECO:0000313" key="3">
    <source>
        <dbReference type="EMBL" id="MBA8886324.1"/>
    </source>
</evidence>
<dbReference type="PANTHER" id="PTHR43135:SF3">
    <property type="entry name" value="ALPHA-D-RIBOSE 1-METHYLPHOSPHONATE 5-TRIPHOSPHATE DIPHOSPHATASE"/>
    <property type="match status" value="1"/>
</dbReference>
<dbReference type="InterPro" id="IPR051781">
    <property type="entry name" value="Metallo-dep_Hydrolase"/>
</dbReference>
<dbReference type="Gene3D" id="3.40.50.10910">
    <property type="entry name" value="Amidohydrolase"/>
    <property type="match status" value="1"/>
</dbReference>
<feature type="chain" id="PRO_5032427211" description="Amidohydrolase-related domain-containing protein" evidence="1">
    <location>
        <begin position="23"/>
        <end position="459"/>
    </location>
</feature>
<dbReference type="InterPro" id="IPR006680">
    <property type="entry name" value="Amidohydro-rel"/>
</dbReference>
<reference evidence="3 4" key="1">
    <citation type="submission" date="2020-07" db="EMBL/GenBank/DDBJ databases">
        <title>Genomic Encyclopedia of Type Strains, Phase IV (KMG-V): Genome sequencing to study the core and pangenomes of soil and plant-associated prokaryotes.</title>
        <authorList>
            <person name="Whitman W."/>
        </authorList>
    </citation>
    <scope>NUCLEOTIDE SEQUENCE [LARGE SCALE GENOMIC DNA]</scope>
    <source>
        <strain evidence="3 4">RH2WT43</strain>
    </source>
</reference>